<dbReference type="Gene3D" id="3.40.1410.10">
    <property type="entry name" value="Chorismate lyase-like"/>
    <property type="match status" value="1"/>
</dbReference>
<dbReference type="EMBL" id="CAJVPY010028545">
    <property type="protein sequence ID" value="CAG8792853.1"/>
    <property type="molecule type" value="Genomic_DNA"/>
</dbReference>
<evidence type="ECO:0000313" key="1">
    <source>
        <dbReference type="EMBL" id="CAG8792853.1"/>
    </source>
</evidence>
<dbReference type="Proteomes" id="UP000789405">
    <property type="component" value="Unassembled WGS sequence"/>
</dbReference>
<evidence type="ECO:0000313" key="2">
    <source>
        <dbReference type="Proteomes" id="UP000789405"/>
    </source>
</evidence>
<dbReference type="SUPFAM" id="SSF64288">
    <property type="entry name" value="Chorismate lyase-like"/>
    <property type="match status" value="1"/>
</dbReference>
<keyword evidence="2" id="KW-1185">Reference proteome</keyword>
<name>A0A9N9JUV8_9GLOM</name>
<dbReference type="OrthoDB" id="5673at2759"/>
<dbReference type="AlphaFoldDB" id="A0A9N9JUV8"/>
<comment type="caution">
    <text evidence="1">The sequence shown here is derived from an EMBL/GenBank/DDBJ whole genome shotgun (WGS) entry which is preliminary data.</text>
</comment>
<proteinExistence type="predicted"/>
<reference evidence="1" key="1">
    <citation type="submission" date="2021-06" db="EMBL/GenBank/DDBJ databases">
        <authorList>
            <person name="Kallberg Y."/>
            <person name="Tangrot J."/>
            <person name="Rosling A."/>
        </authorList>
    </citation>
    <scope>NUCLEOTIDE SEQUENCE</scope>
    <source>
        <strain evidence="1">MA453B</strain>
    </source>
</reference>
<accession>A0A9N9JUV8</accession>
<protein>
    <submittedName>
        <fullName evidence="1">16310_t:CDS:1</fullName>
    </submittedName>
</protein>
<gene>
    <name evidence="1" type="ORF">DERYTH_LOCUS21775</name>
</gene>
<sequence>MERICLTANGNLQRVLSSWFNKPIKVQIIKNDNIPICHEKFTANTNPIIQRFDREVNLLCEGKVVCNAISEVLIYDNIIVNLIKNEGIGIGQLFSYILLEEIQPHGGGKIAGVECKIKEIFPNGMFENGWIGLTDFSNEKENLINGKQELKSINKAWFIDQKFS</sequence>
<organism evidence="1 2">
    <name type="scientific">Dentiscutata erythropus</name>
    <dbReference type="NCBI Taxonomy" id="1348616"/>
    <lineage>
        <taxon>Eukaryota</taxon>
        <taxon>Fungi</taxon>
        <taxon>Fungi incertae sedis</taxon>
        <taxon>Mucoromycota</taxon>
        <taxon>Glomeromycotina</taxon>
        <taxon>Glomeromycetes</taxon>
        <taxon>Diversisporales</taxon>
        <taxon>Gigasporaceae</taxon>
        <taxon>Dentiscutata</taxon>
    </lineage>
</organism>
<dbReference type="InterPro" id="IPR028978">
    <property type="entry name" value="Chorismate_lyase_/UTRA_dom_sf"/>
</dbReference>